<organism evidence="9 10">
    <name type="scientific">Alkalibacterium gilvum</name>
    <dbReference type="NCBI Taxonomy" id="1130080"/>
    <lineage>
        <taxon>Bacteria</taxon>
        <taxon>Bacillati</taxon>
        <taxon>Bacillota</taxon>
        <taxon>Bacilli</taxon>
        <taxon>Lactobacillales</taxon>
        <taxon>Carnobacteriaceae</taxon>
        <taxon>Alkalibacterium</taxon>
    </lineage>
</organism>
<dbReference type="Pfam" id="PF02631">
    <property type="entry name" value="RecX_HTH2"/>
    <property type="match status" value="1"/>
</dbReference>
<comment type="similarity">
    <text evidence="3 6">Belongs to the RecX family.</text>
</comment>
<dbReference type="Proteomes" id="UP000198564">
    <property type="component" value="Unassembled WGS sequence"/>
</dbReference>
<feature type="compositionally biased region" description="Basic and acidic residues" evidence="7">
    <location>
        <begin position="36"/>
        <end position="51"/>
    </location>
</feature>
<dbReference type="AlphaFoldDB" id="A0A1H6RCF0"/>
<dbReference type="GO" id="GO:0006282">
    <property type="term" value="P:regulation of DNA repair"/>
    <property type="evidence" value="ECO:0007669"/>
    <property type="project" value="UniProtKB-UniRule"/>
</dbReference>
<evidence type="ECO:0000256" key="5">
    <source>
        <dbReference type="ARBA" id="ARBA00022490"/>
    </source>
</evidence>
<dbReference type="EMBL" id="FNYW01000001">
    <property type="protein sequence ID" value="SEI49470.1"/>
    <property type="molecule type" value="Genomic_DNA"/>
</dbReference>
<dbReference type="InterPro" id="IPR053924">
    <property type="entry name" value="RecX_HTH_2nd"/>
</dbReference>
<dbReference type="RefSeq" id="WP_091631915.1">
    <property type="nucleotide sequence ID" value="NZ_FNYW01000001.1"/>
</dbReference>
<proteinExistence type="inferred from homology"/>
<gene>
    <name evidence="6" type="primary">recX</name>
    <name evidence="9" type="ORF">SAMN04488113_101140</name>
</gene>
<keyword evidence="5 6" id="KW-0963">Cytoplasm</keyword>
<dbReference type="Gene3D" id="1.10.10.10">
    <property type="entry name" value="Winged helix-like DNA-binding domain superfamily/Winged helix DNA-binding domain"/>
    <property type="match status" value="4"/>
</dbReference>
<dbReference type="PANTHER" id="PTHR33602">
    <property type="entry name" value="REGULATORY PROTEIN RECX FAMILY PROTEIN"/>
    <property type="match status" value="1"/>
</dbReference>
<evidence type="ECO:0000256" key="7">
    <source>
        <dbReference type="SAM" id="MobiDB-lite"/>
    </source>
</evidence>
<dbReference type="InterPro" id="IPR053926">
    <property type="entry name" value="RecX_HTH_1st"/>
</dbReference>
<comment type="function">
    <text evidence="1 6">Modulates RecA activity.</text>
</comment>
<evidence type="ECO:0000259" key="8">
    <source>
        <dbReference type="PROSITE" id="PS50042"/>
    </source>
</evidence>
<dbReference type="InterPro" id="IPR003783">
    <property type="entry name" value="Regulatory_RecX"/>
</dbReference>
<dbReference type="HAMAP" id="MF_01114">
    <property type="entry name" value="RecX"/>
    <property type="match status" value="1"/>
</dbReference>
<dbReference type="Pfam" id="PF21981">
    <property type="entry name" value="RecX_HTH3"/>
    <property type="match status" value="2"/>
</dbReference>
<feature type="compositionally biased region" description="Basic and acidic residues" evidence="7">
    <location>
        <begin position="1"/>
        <end position="12"/>
    </location>
</feature>
<name>A0A1H6RCF0_9LACT</name>
<feature type="domain" description="Cyclic nucleotide-binding" evidence="8">
    <location>
        <begin position="239"/>
        <end position="279"/>
    </location>
</feature>
<dbReference type="STRING" id="1130080.SAMN04488113_101140"/>
<dbReference type="OrthoDB" id="5421057at2"/>
<evidence type="ECO:0000313" key="9">
    <source>
        <dbReference type="EMBL" id="SEI49470.1"/>
    </source>
</evidence>
<keyword evidence="10" id="KW-1185">Reference proteome</keyword>
<dbReference type="PROSITE" id="PS50042">
    <property type="entry name" value="CNMP_BINDING_3"/>
    <property type="match status" value="1"/>
</dbReference>
<evidence type="ECO:0000256" key="3">
    <source>
        <dbReference type="ARBA" id="ARBA00009695"/>
    </source>
</evidence>
<evidence type="ECO:0000256" key="1">
    <source>
        <dbReference type="ARBA" id="ARBA00003529"/>
    </source>
</evidence>
<accession>A0A1H6RCF0</accession>
<evidence type="ECO:0000313" key="10">
    <source>
        <dbReference type="Proteomes" id="UP000198564"/>
    </source>
</evidence>
<dbReference type="NCBIfam" id="NF010733">
    <property type="entry name" value="PRK14135.1"/>
    <property type="match status" value="1"/>
</dbReference>
<dbReference type="Pfam" id="PF21982">
    <property type="entry name" value="RecX_HTH1"/>
    <property type="match status" value="1"/>
</dbReference>
<protein>
    <recommendedName>
        <fullName evidence="4 6">Regulatory protein RecX</fullName>
    </recommendedName>
</protein>
<reference evidence="10" key="1">
    <citation type="submission" date="2016-10" db="EMBL/GenBank/DDBJ databases">
        <authorList>
            <person name="Varghese N."/>
            <person name="Submissions S."/>
        </authorList>
    </citation>
    <scope>NUCLEOTIDE SEQUENCE [LARGE SCALE GENOMIC DNA]</scope>
    <source>
        <strain evidence="10">DSM 25751</strain>
    </source>
</reference>
<evidence type="ECO:0000256" key="4">
    <source>
        <dbReference type="ARBA" id="ARBA00018111"/>
    </source>
</evidence>
<comment type="subcellular location">
    <subcellularLocation>
        <location evidence="2 6">Cytoplasm</location>
    </subcellularLocation>
</comment>
<dbReference type="InterPro" id="IPR000595">
    <property type="entry name" value="cNMP-bd_dom"/>
</dbReference>
<dbReference type="GO" id="GO:0005737">
    <property type="term" value="C:cytoplasm"/>
    <property type="evidence" value="ECO:0007669"/>
    <property type="project" value="UniProtKB-SubCell"/>
</dbReference>
<sequence>MSERTETEDKNRSIPNLIELGSSKKENKKNKNNKYISDKVEENRNNTKKKSDSALVITKVQAQKAKNRFNIYINDEYSFAVDDSILVKHRLIKGKELDNETIEVLKVKGELSKAYQAALHYLNYKMRTEKEIRDYLVKKDYATIEPVIERLKEHRLINDKEYAKSFVRTNWQLKTEGPKKIERSLLEKGLTADEIAYGLTEYAMEDQIENAERLIEKTFKKQRNKSNREIEQKIRQQLILKGFEKDVISQVLDTMSLEQAEEDEYDALVKQGEKAYKRYARKHDKYNTRQKTKTFLYQKGYPFDLIEEFLSEKEGN</sequence>
<evidence type="ECO:0000256" key="2">
    <source>
        <dbReference type="ARBA" id="ARBA00004496"/>
    </source>
</evidence>
<dbReference type="InterPro" id="IPR053925">
    <property type="entry name" value="RecX_HTH_3rd"/>
</dbReference>
<dbReference type="PANTHER" id="PTHR33602:SF1">
    <property type="entry name" value="REGULATORY PROTEIN RECX FAMILY PROTEIN"/>
    <property type="match status" value="1"/>
</dbReference>
<feature type="region of interest" description="Disordered" evidence="7">
    <location>
        <begin position="1"/>
        <end position="51"/>
    </location>
</feature>
<evidence type="ECO:0000256" key="6">
    <source>
        <dbReference type="HAMAP-Rule" id="MF_01114"/>
    </source>
</evidence>
<dbReference type="InterPro" id="IPR036388">
    <property type="entry name" value="WH-like_DNA-bd_sf"/>
</dbReference>